<evidence type="ECO:0000256" key="1">
    <source>
        <dbReference type="SAM" id="Phobius"/>
    </source>
</evidence>
<proteinExistence type="predicted"/>
<reference evidence="2" key="1">
    <citation type="journal article" date="2015" name="Nature">
        <title>Complex archaea that bridge the gap between prokaryotes and eukaryotes.</title>
        <authorList>
            <person name="Spang A."/>
            <person name="Saw J.H."/>
            <person name="Jorgensen S.L."/>
            <person name="Zaremba-Niedzwiedzka K."/>
            <person name="Martijn J."/>
            <person name="Lind A.E."/>
            <person name="van Eijk R."/>
            <person name="Schleper C."/>
            <person name="Guy L."/>
            <person name="Ettema T.J."/>
        </authorList>
    </citation>
    <scope>NUCLEOTIDE SEQUENCE</scope>
</reference>
<keyword evidence="1" id="KW-0472">Membrane</keyword>
<name>A0A0F9XQ54_9ZZZZ</name>
<feature type="transmembrane region" description="Helical" evidence="1">
    <location>
        <begin position="32"/>
        <end position="51"/>
    </location>
</feature>
<protein>
    <submittedName>
        <fullName evidence="2">Uncharacterized protein</fullName>
    </submittedName>
</protein>
<gene>
    <name evidence="2" type="ORF">LCGC14_0113810</name>
</gene>
<evidence type="ECO:0000313" key="2">
    <source>
        <dbReference type="EMBL" id="KKO01577.1"/>
    </source>
</evidence>
<dbReference type="EMBL" id="LAZR01000034">
    <property type="protein sequence ID" value="KKO01577.1"/>
    <property type="molecule type" value="Genomic_DNA"/>
</dbReference>
<organism evidence="2">
    <name type="scientific">marine sediment metagenome</name>
    <dbReference type="NCBI Taxonomy" id="412755"/>
    <lineage>
        <taxon>unclassified sequences</taxon>
        <taxon>metagenomes</taxon>
        <taxon>ecological metagenomes</taxon>
    </lineage>
</organism>
<accession>A0A0F9XQ54</accession>
<keyword evidence="1" id="KW-0812">Transmembrane</keyword>
<sequence length="58" mass="6440">MEHALFWESLVIFSAGALLVCVGFSRRDNTSGIVLLWMGAACMLALVFYLIPKLLHLT</sequence>
<dbReference type="AlphaFoldDB" id="A0A0F9XQ54"/>
<comment type="caution">
    <text evidence="2">The sequence shown here is derived from an EMBL/GenBank/DDBJ whole genome shotgun (WGS) entry which is preliminary data.</text>
</comment>
<feature type="transmembrane region" description="Helical" evidence="1">
    <location>
        <begin position="6"/>
        <end position="25"/>
    </location>
</feature>
<keyword evidence="1" id="KW-1133">Transmembrane helix</keyword>